<dbReference type="RefSeq" id="WP_377862282.1">
    <property type="nucleotide sequence ID" value="NZ_JBHLZU010000033.1"/>
</dbReference>
<evidence type="ECO:0000313" key="4">
    <source>
        <dbReference type="Proteomes" id="UP001589693"/>
    </source>
</evidence>
<accession>A0ABV6A895</accession>
<comment type="caution">
    <text evidence="3">The sequence shown here is derived from an EMBL/GenBank/DDBJ whole genome shotgun (WGS) entry which is preliminary data.</text>
</comment>
<proteinExistence type="predicted"/>
<feature type="signal peptide" evidence="2">
    <location>
        <begin position="1"/>
        <end position="26"/>
    </location>
</feature>
<sequence>MSSKKILGALAALAAAGLVAAPSASATPSAAAGEAFALSAKGLLNIDPLPQVTGAHGYDHKKVAEVPAKSVHVAALEAEAGKRNAKATVTRLSIDLGPDLLKELKLGGGPLLAAQVITAKCDKGTASSSLVGAKLLGKPLDVSVPPNTGIEVPGLAKVMLNEQVKNKNGTTTVNAISIKVSELQKITVASATCANGKDDGGDGGTGTTKPSTPSTTKPATSTPATTKPGGGSPSTTETSSSDAGSGIAPKPTPMPAQLDVTG</sequence>
<reference evidence="3 4" key="1">
    <citation type="submission" date="2024-09" db="EMBL/GenBank/DDBJ databases">
        <authorList>
            <person name="Sun Q."/>
            <person name="Mori K."/>
        </authorList>
    </citation>
    <scope>NUCLEOTIDE SEQUENCE [LARGE SCALE GENOMIC DNA]</scope>
    <source>
        <strain evidence="3 4">TBRC 7907</strain>
    </source>
</reference>
<dbReference type="EMBL" id="JBHLZU010000033">
    <property type="protein sequence ID" value="MFB9909377.1"/>
    <property type="molecule type" value="Genomic_DNA"/>
</dbReference>
<name>A0ABV6A895_9PSEU</name>
<dbReference type="Proteomes" id="UP001589693">
    <property type="component" value="Unassembled WGS sequence"/>
</dbReference>
<protein>
    <submittedName>
        <fullName evidence="3">Choice-of-anchor P family protein</fullName>
    </submittedName>
</protein>
<evidence type="ECO:0000256" key="2">
    <source>
        <dbReference type="SAM" id="SignalP"/>
    </source>
</evidence>
<keyword evidence="4" id="KW-1185">Reference proteome</keyword>
<feature type="chain" id="PRO_5045218769" evidence="2">
    <location>
        <begin position="27"/>
        <end position="262"/>
    </location>
</feature>
<evidence type="ECO:0000256" key="1">
    <source>
        <dbReference type="SAM" id="MobiDB-lite"/>
    </source>
</evidence>
<dbReference type="NCBIfam" id="NF040603">
    <property type="entry name" value="choice_anch_P"/>
    <property type="match status" value="1"/>
</dbReference>
<organism evidence="3 4">
    <name type="scientific">Allokutzneria oryzae</name>
    <dbReference type="NCBI Taxonomy" id="1378989"/>
    <lineage>
        <taxon>Bacteria</taxon>
        <taxon>Bacillati</taxon>
        <taxon>Actinomycetota</taxon>
        <taxon>Actinomycetes</taxon>
        <taxon>Pseudonocardiales</taxon>
        <taxon>Pseudonocardiaceae</taxon>
        <taxon>Allokutzneria</taxon>
    </lineage>
</organism>
<gene>
    <name evidence="3" type="ORF">ACFFQA_36045</name>
</gene>
<keyword evidence="2" id="KW-0732">Signal</keyword>
<feature type="compositionally biased region" description="Low complexity" evidence="1">
    <location>
        <begin position="207"/>
        <end position="243"/>
    </location>
</feature>
<feature type="region of interest" description="Disordered" evidence="1">
    <location>
        <begin position="193"/>
        <end position="262"/>
    </location>
</feature>
<evidence type="ECO:0000313" key="3">
    <source>
        <dbReference type="EMBL" id="MFB9909377.1"/>
    </source>
</evidence>